<dbReference type="AlphaFoldDB" id="A0A5J4WEE3"/>
<dbReference type="EMBL" id="SNRW01002443">
    <property type="protein sequence ID" value="KAA6392745.1"/>
    <property type="molecule type" value="Genomic_DNA"/>
</dbReference>
<comment type="caution">
    <text evidence="1">The sequence shown here is derived from an EMBL/GenBank/DDBJ whole genome shotgun (WGS) entry which is preliminary data.</text>
</comment>
<evidence type="ECO:0000313" key="2">
    <source>
        <dbReference type="Proteomes" id="UP000324800"/>
    </source>
</evidence>
<proteinExistence type="predicted"/>
<gene>
    <name evidence="1" type="ORF">EZS28_011730</name>
</gene>
<sequence length="243" mass="27891">MLKYILGNTKILISIQILLLNRIMLKKNQWNFKVSLPVKRMELELEIISGIDAENQIQKDKFPQGTPEDVKKFNDEIVLLFAKEDIPFLKYNPIKKIIEDGIGVQKAHPSNQPEELITVKNRIDLADRIDEISKKCEEAFFEETFTGEERFVSVAIVGGKGGNHKILVTIIHEKDMDPFVLNLKMGISTQEQYATHVAFIFDLLKRHKITVISFITDGLPHQVAAIRLPFPIDKLSELFKPRK</sequence>
<name>A0A5J4WEE3_9EUKA</name>
<protein>
    <submittedName>
        <fullName evidence="1">Uncharacterized protein</fullName>
    </submittedName>
</protein>
<accession>A0A5J4WEE3</accession>
<reference evidence="1 2" key="1">
    <citation type="submission" date="2019-03" db="EMBL/GenBank/DDBJ databases">
        <title>Single cell metagenomics reveals metabolic interactions within the superorganism composed of flagellate Streblomastix strix and complex community of Bacteroidetes bacteria on its surface.</title>
        <authorList>
            <person name="Treitli S.C."/>
            <person name="Kolisko M."/>
            <person name="Husnik F."/>
            <person name="Keeling P."/>
            <person name="Hampl V."/>
        </authorList>
    </citation>
    <scope>NUCLEOTIDE SEQUENCE [LARGE SCALE GENOMIC DNA]</scope>
    <source>
        <strain evidence="1">ST1C</strain>
    </source>
</reference>
<evidence type="ECO:0000313" key="1">
    <source>
        <dbReference type="EMBL" id="KAA6392745.1"/>
    </source>
</evidence>
<dbReference type="Proteomes" id="UP000324800">
    <property type="component" value="Unassembled WGS sequence"/>
</dbReference>
<organism evidence="1 2">
    <name type="scientific">Streblomastix strix</name>
    <dbReference type="NCBI Taxonomy" id="222440"/>
    <lineage>
        <taxon>Eukaryota</taxon>
        <taxon>Metamonada</taxon>
        <taxon>Preaxostyla</taxon>
        <taxon>Oxymonadida</taxon>
        <taxon>Streblomastigidae</taxon>
        <taxon>Streblomastix</taxon>
    </lineage>
</organism>